<accession>L1KYU1</accession>
<keyword evidence="2" id="KW-1185">Reference proteome</keyword>
<evidence type="ECO:0000313" key="2">
    <source>
        <dbReference type="Proteomes" id="UP000010411"/>
    </source>
</evidence>
<proteinExistence type="predicted"/>
<evidence type="ECO:0000313" key="1">
    <source>
        <dbReference type="EMBL" id="EKX65991.1"/>
    </source>
</evidence>
<feature type="non-terminal residue" evidence="1">
    <location>
        <position position="1"/>
    </location>
</feature>
<gene>
    <name evidence="1" type="ORF">STRIP9103_09635</name>
</gene>
<sequence length="75" mass="8363">SQTICLFRPGIFLPASYPDVDLGTVAATLTDCESITAATGCGEAPMVRRTWRRSWSRMRLKMPAARHRLKNPKTV</sequence>
<reference evidence="1 2" key="1">
    <citation type="submission" date="2012-11" db="EMBL/GenBank/DDBJ databases">
        <authorList>
            <person name="Huguet-Tapia J.C."/>
            <person name="Durkin A.S."/>
            <person name="Pettis G.S."/>
            <person name="Badger J.H."/>
        </authorList>
    </citation>
    <scope>NUCLEOTIDE SEQUENCE [LARGE SCALE GENOMIC DNA]</scope>
    <source>
        <strain evidence="1 2">91-03</strain>
    </source>
</reference>
<protein>
    <submittedName>
        <fullName evidence="1">Uncharacterized protein</fullName>
    </submittedName>
</protein>
<dbReference type="Proteomes" id="UP000010411">
    <property type="component" value="Unassembled WGS sequence"/>
</dbReference>
<dbReference type="AlphaFoldDB" id="L1KYU1"/>
<comment type="caution">
    <text evidence="1">The sequence shown here is derived from an EMBL/GenBank/DDBJ whole genome shotgun (WGS) entry which is preliminary data.</text>
</comment>
<name>L1KYU1_9ACTN</name>
<organism evidence="1 2">
    <name type="scientific">Streptomyces ipomoeae 91-03</name>
    <dbReference type="NCBI Taxonomy" id="698759"/>
    <lineage>
        <taxon>Bacteria</taxon>
        <taxon>Bacillati</taxon>
        <taxon>Actinomycetota</taxon>
        <taxon>Actinomycetes</taxon>
        <taxon>Kitasatosporales</taxon>
        <taxon>Streptomycetaceae</taxon>
        <taxon>Streptomyces</taxon>
    </lineage>
</organism>
<dbReference type="EMBL" id="AEJC01000254">
    <property type="protein sequence ID" value="EKX65991.1"/>
    <property type="molecule type" value="Genomic_DNA"/>
</dbReference>